<evidence type="ECO:0000256" key="1">
    <source>
        <dbReference type="ARBA" id="ARBA00004123"/>
    </source>
</evidence>
<dbReference type="GO" id="GO:0003700">
    <property type="term" value="F:DNA-binding transcription factor activity"/>
    <property type="evidence" value="ECO:0007669"/>
    <property type="project" value="InterPro"/>
</dbReference>
<dbReference type="AlphaFoldDB" id="A0A6N2N914"/>
<keyword evidence="3" id="KW-0238">DNA-binding</keyword>
<name>A0A6N2N914_SALVM</name>
<evidence type="ECO:0000313" key="8">
    <source>
        <dbReference type="EMBL" id="VFU63217.1"/>
    </source>
</evidence>
<keyword evidence="4" id="KW-0804">Transcription</keyword>
<feature type="region of interest" description="Disordered" evidence="6">
    <location>
        <begin position="237"/>
        <end position="267"/>
    </location>
</feature>
<dbReference type="GO" id="GO:0043565">
    <property type="term" value="F:sequence-specific DNA binding"/>
    <property type="evidence" value="ECO:0007669"/>
    <property type="project" value="InterPro"/>
</dbReference>
<evidence type="ECO:0000256" key="6">
    <source>
        <dbReference type="SAM" id="MobiDB-lite"/>
    </source>
</evidence>
<feature type="compositionally biased region" description="Low complexity" evidence="6">
    <location>
        <begin position="238"/>
        <end position="267"/>
    </location>
</feature>
<dbReference type="EMBL" id="CAADRP010002196">
    <property type="protein sequence ID" value="VFU63217.1"/>
    <property type="molecule type" value="Genomic_DNA"/>
</dbReference>
<dbReference type="SUPFAM" id="SSF118290">
    <property type="entry name" value="WRKY DNA-binding domain"/>
    <property type="match status" value="1"/>
</dbReference>
<gene>
    <name evidence="8" type="ORF">SVIM_LOCUS481187</name>
</gene>
<keyword evidence="5" id="KW-0539">Nucleus</keyword>
<evidence type="ECO:0000256" key="4">
    <source>
        <dbReference type="ARBA" id="ARBA00023163"/>
    </source>
</evidence>
<sequence length="335" mass="37015">MDSSWVNTSLNLNISPFNHVNETQARNSQTERISYFLLKQNIKFEGDSTRLEQKVKVEKEAGVGVLVEELNRVSSENKRLTEMLGLLSENYMALQKHLVNLTSENSEKELITTPVIPRKRKAESEDAINGGNTESISSDEDSSKRPQENSKTKISRAYFRTNASDTSLVSSLIIILLDWMAINGENTVKRLPRDNPSPRAYFKCSFAPSCPVKKKVQKSAENPSILVATYEGEHNHASLSQPELSLGSSQSSSYGLVPSPPSTRSSVPTVTLDLIQSGVHVDSAGKTVQEKLHEPELQKVLVQQMASSLSRDPNFAAVLAAAISGRFNQTRIEKL</sequence>
<dbReference type="SMART" id="SM00774">
    <property type="entry name" value="WRKY"/>
    <property type="match status" value="1"/>
</dbReference>
<reference evidence="8" key="1">
    <citation type="submission" date="2019-03" db="EMBL/GenBank/DDBJ databases">
        <authorList>
            <person name="Mank J."/>
            <person name="Almeida P."/>
        </authorList>
    </citation>
    <scope>NUCLEOTIDE SEQUENCE</scope>
    <source>
        <strain evidence="8">78183</strain>
    </source>
</reference>
<evidence type="ECO:0000256" key="2">
    <source>
        <dbReference type="ARBA" id="ARBA00023015"/>
    </source>
</evidence>
<dbReference type="Gene3D" id="2.20.25.80">
    <property type="entry name" value="WRKY domain"/>
    <property type="match status" value="1"/>
</dbReference>
<evidence type="ECO:0000256" key="3">
    <source>
        <dbReference type="ARBA" id="ARBA00023125"/>
    </source>
</evidence>
<dbReference type="InterPro" id="IPR003657">
    <property type="entry name" value="WRKY_dom"/>
</dbReference>
<protein>
    <recommendedName>
        <fullName evidence="7">WRKY domain-containing protein</fullName>
    </recommendedName>
</protein>
<proteinExistence type="predicted"/>
<feature type="compositionally biased region" description="Basic and acidic residues" evidence="6">
    <location>
        <begin position="141"/>
        <end position="151"/>
    </location>
</feature>
<keyword evidence="2" id="KW-0805">Transcription regulation</keyword>
<dbReference type="InterPro" id="IPR036576">
    <property type="entry name" value="WRKY_dom_sf"/>
</dbReference>
<evidence type="ECO:0000256" key="5">
    <source>
        <dbReference type="ARBA" id="ARBA00023242"/>
    </source>
</evidence>
<dbReference type="PROSITE" id="PS50811">
    <property type="entry name" value="WRKY"/>
    <property type="match status" value="1"/>
</dbReference>
<comment type="subcellular location">
    <subcellularLocation>
        <location evidence="1">Nucleus</location>
    </subcellularLocation>
</comment>
<dbReference type="Pfam" id="PF03106">
    <property type="entry name" value="WRKY"/>
    <property type="match status" value="1"/>
</dbReference>
<accession>A0A6N2N914</accession>
<feature type="region of interest" description="Disordered" evidence="6">
    <location>
        <begin position="110"/>
        <end position="152"/>
    </location>
</feature>
<dbReference type="PANTHER" id="PTHR31429:SF76">
    <property type="entry name" value="WRKY FAMILY TRANSCRIPTION FACTOR-RELATED"/>
    <property type="match status" value="1"/>
</dbReference>
<feature type="domain" description="WRKY" evidence="7">
    <location>
        <begin position="189"/>
        <end position="239"/>
    </location>
</feature>
<dbReference type="InterPro" id="IPR044810">
    <property type="entry name" value="WRKY_plant"/>
</dbReference>
<dbReference type="GO" id="GO:0005634">
    <property type="term" value="C:nucleus"/>
    <property type="evidence" value="ECO:0007669"/>
    <property type="project" value="UniProtKB-SubCell"/>
</dbReference>
<evidence type="ECO:0000259" key="7">
    <source>
        <dbReference type="PROSITE" id="PS50811"/>
    </source>
</evidence>
<organism evidence="8">
    <name type="scientific">Salix viminalis</name>
    <name type="common">Common osier</name>
    <name type="synonym">Basket willow</name>
    <dbReference type="NCBI Taxonomy" id="40686"/>
    <lineage>
        <taxon>Eukaryota</taxon>
        <taxon>Viridiplantae</taxon>
        <taxon>Streptophyta</taxon>
        <taxon>Embryophyta</taxon>
        <taxon>Tracheophyta</taxon>
        <taxon>Spermatophyta</taxon>
        <taxon>Magnoliopsida</taxon>
        <taxon>eudicotyledons</taxon>
        <taxon>Gunneridae</taxon>
        <taxon>Pentapetalae</taxon>
        <taxon>rosids</taxon>
        <taxon>fabids</taxon>
        <taxon>Malpighiales</taxon>
        <taxon>Salicaceae</taxon>
        <taxon>Saliceae</taxon>
        <taxon>Salix</taxon>
    </lineage>
</organism>
<dbReference type="PANTHER" id="PTHR31429">
    <property type="entry name" value="WRKY TRANSCRIPTION FACTOR 36-RELATED"/>
    <property type="match status" value="1"/>
</dbReference>